<proteinExistence type="predicted"/>
<dbReference type="InterPro" id="IPR004291">
    <property type="entry name" value="Transposase_IS66_central"/>
</dbReference>
<protein>
    <submittedName>
        <fullName evidence="3">Transposase</fullName>
    </submittedName>
</protein>
<feature type="domain" description="Transposase IS66 C-terminal" evidence="2">
    <location>
        <begin position="130"/>
        <end position="166"/>
    </location>
</feature>
<sequence>MDYDKLRAEVALTYIQKIYKIEAKAREGKLTPEQRKKLRIEESLPILNEFVKWMVNQLEQGNVLPKSPLAKAIHYSLKRRDQLTAFLHDGMLEPDTNLVENQIRAIALGRKNYLFAGSHDAAQRSAIMYSFFASCKKHDVNPAEWLKYTLENIMTINHKNIRDLYPQNYKKMMEANQ</sequence>
<dbReference type="Pfam" id="PF13817">
    <property type="entry name" value="DDE_Tnp_IS66_C"/>
    <property type="match status" value="1"/>
</dbReference>
<reference evidence="3 4" key="1">
    <citation type="journal article" date="2012" name="J. Bacteriol.">
        <title>Genome Sequence of Galbibacter marinum Type Strain ck-I2-15.</title>
        <authorList>
            <person name="Lai Q."/>
            <person name="Li C."/>
            <person name="Shao Z."/>
        </authorList>
    </citation>
    <scope>NUCLEOTIDE SEQUENCE [LARGE SCALE GENOMIC DNA]</scope>
    <source>
        <strain evidence="4">ck-I2-15</strain>
    </source>
</reference>
<evidence type="ECO:0000313" key="4">
    <source>
        <dbReference type="Proteomes" id="UP000007364"/>
    </source>
</evidence>
<evidence type="ECO:0000259" key="2">
    <source>
        <dbReference type="Pfam" id="PF13817"/>
    </source>
</evidence>
<name>K2PTZ4_9FLAO</name>
<dbReference type="PANTHER" id="PTHR33678">
    <property type="entry name" value="BLL1576 PROTEIN"/>
    <property type="match status" value="1"/>
</dbReference>
<dbReference type="EMBL" id="AMSG01000011">
    <property type="protein sequence ID" value="EKF55049.1"/>
    <property type="molecule type" value="Genomic_DNA"/>
</dbReference>
<evidence type="ECO:0000259" key="1">
    <source>
        <dbReference type="Pfam" id="PF03050"/>
    </source>
</evidence>
<evidence type="ECO:0000313" key="3">
    <source>
        <dbReference type="EMBL" id="EKF55049.1"/>
    </source>
</evidence>
<dbReference type="PANTHER" id="PTHR33678:SF1">
    <property type="entry name" value="BLL1576 PROTEIN"/>
    <property type="match status" value="1"/>
</dbReference>
<dbReference type="Proteomes" id="UP000007364">
    <property type="component" value="Unassembled WGS sequence"/>
</dbReference>
<feature type="domain" description="Transposase IS66 central" evidence="1">
    <location>
        <begin position="7"/>
        <end position="123"/>
    </location>
</feature>
<dbReference type="STRING" id="555500.I215_09311"/>
<dbReference type="eggNOG" id="COG2433">
    <property type="taxonomic scope" value="Bacteria"/>
</dbReference>
<keyword evidence="4" id="KW-1185">Reference proteome</keyword>
<dbReference type="InterPro" id="IPR039552">
    <property type="entry name" value="IS66_C"/>
</dbReference>
<accession>K2PTZ4</accession>
<dbReference type="InterPro" id="IPR052344">
    <property type="entry name" value="Transposase-related"/>
</dbReference>
<comment type="caution">
    <text evidence="3">The sequence shown here is derived from an EMBL/GenBank/DDBJ whole genome shotgun (WGS) entry which is preliminary data.</text>
</comment>
<organism evidence="3 4">
    <name type="scientific">Galbibacter marinus</name>
    <dbReference type="NCBI Taxonomy" id="555500"/>
    <lineage>
        <taxon>Bacteria</taxon>
        <taxon>Pseudomonadati</taxon>
        <taxon>Bacteroidota</taxon>
        <taxon>Flavobacteriia</taxon>
        <taxon>Flavobacteriales</taxon>
        <taxon>Flavobacteriaceae</taxon>
        <taxon>Galbibacter</taxon>
    </lineage>
</organism>
<dbReference type="AlphaFoldDB" id="K2PTZ4"/>
<gene>
    <name evidence="3" type="ORF">I215_09311</name>
</gene>
<dbReference type="Pfam" id="PF03050">
    <property type="entry name" value="DDE_Tnp_IS66"/>
    <property type="match status" value="1"/>
</dbReference>